<protein>
    <submittedName>
        <fullName evidence="10">Low-density lipoprotein receptor-related protein 6-like</fullName>
    </submittedName>
</protein>
<dbReference type="OrthoDB" id="6516200at2759"/>
<evidence type="ECO:0000256" key="5">
    <source>
        <dbReference type="ARBA" id="ARBA00023136"/>
    </source>
</evidence>
<evidence type="ECO:0000256" key="9">
    <source>
        <dbReference type="PROSITE-ProRule" id="PRU00124"/>
    </source>
</evidence>
<dbReference type="GO" id="GO:0005886">
    <property type="term" value="C:plasma membrane"/>
    <property type="evidence" value="ECO:0007669"/>
    <property type="project" value="TreeGrafter"/>
</dbReference>
<evidence type="ECO:0000256" key="6">
    <source>
        <dbReference type="ARBA" id="ARBA00023157"/>
    </source>
</evidence>
<keyword evidence="3" id="KW-0677">Repeat</keyword>
<evidence type="ECO:0000256" key="3">
    <source>
        <dbReference type="ARBA" id="ARBA00022737"/>
    </source>
</evidence>
<dbReference type="Gene3D" id="4.10.400.10">
    <property type="entry name" value="Low-density Lipoprotein Receptor"/>
    <property type="match status" value="2"/>
</dbReference>
<feature type="non-terminal residue" evidence="10">
    <location>
        <position position="109"/>
    </location>
</feature>
<organism evidence="10 11">
    <name type="scientific">Tropilaelaps mercedesae</name>
    <dbReference type="NCBI Taxonomy" id="418985"/>
    <lineage>
        <taxon>Eukaryota</taxon>
        <taxon>Metazoa</taxon>
        <taxon>Ecdysozoa</taxon>
        <taxon>Arthropoda</taxon>
        <taxon>Chelicerata</taxon>
        <taxon>Arachnida</taxon>
        <taxon>Acari</taxon>
        <taxon>Parasitiformes</taxon>
        <taxon>Mesostigmata</taxon>
        <taxon>Gamasina</taxon>
        <taxon>Dermanyssoidea</taxon>
        <taxon>Laelapidae</taxon>
        <taxon>Tropilaelaps</taxon>
    </lineage>
</organism>
<dbReference type="STRING" id="418985.A0A1V9X594"/>
<dbReference type="Proteomes" id="UP000192247">
    <property type="component" value="Unassembled WGS sequence"/>
</dbReference>
<dbReference type="PRINTS" id="PR00261">
    <property type="entry name" value="LDLRECEPTOR"/>
</dbReference>
<dbReference type="Pfam" id="PF00057">
    <property type="entry name" value="Ldl_recept_a"/>
    <property type="match status" value="1"/>
</dbReference>
<keyword evidence="6 9" id="KW-1015">Disulfide bond</keyword>
<comment type="caution">
    <text evidence="10">The sequence shown here is derived from an EMBL/GenBank/DDBJ whole genome shotgun (WGS) entry which is preliminary data.</text>
</comment>
<dbReference type="InterPro" id="IPR002172">
    <property type="entry name" value="LDrepeatLR_classA_rpt"/>
</dbReference>
<dbReference type="SMART" id="SM00192">
    <property type="entry name" value="LDLa"/>
    <property type="match status" value="2"/>
</dbReference>
<evidence type="ECO:0000313" key="11">
    <source>
        <dbReference type="Proteomes" id="UP000192247"/>
    </source>
</evidence>
<sequence>MGQRSFDSSTSCCPGGFRCQKATGRHVCIRPEKICDEVDDCNDRTDELSCCDVGQFQCHNGSQHCIDSSKVCDGPTDCADGSDEFSCCYDTCKAGYQSDNQPNELPTAK</sequence>
<proteinExistence type="predicted"/>
<keyword evidence="4" id="KW-1133">Transmembrane helix</keyword>
<evidence type="ECO:0000256" key="8">
    <source>
        <dbReference type="ARBA" id="ARBA00023180"/>
    </source>
</evidence>
<accession>A0A1V9X594</accession>
<evidence type="ECO:0000256" key="4">
    <source>
        <dbReference type="ARBA" id="ARBA00022989"/>
    </source>
</evidence>
<dbReference type="PROSITE" id="PS01209">
    <property type="entry name" value="LDLRA_1"/>
    <property type="match status" value="1"/>
</dbReference>
<dbReference type="GO" id="GO:0043235">
    <property type="term" value="C:receptor complex"/>
    <property type="evidence" value="ECO:0007669"/>
    <property type="project" value="TreeGrafter"/>
</dbReference>
<dbReference type="InterPro" id="IPR051221">
    <property type="entry name" value="LDLR-related"/>
</dbReference>
<comment type="subcellular location">
    <subcellularLocation>
        <location evidence="1">Membrane</location>
        <topology evidence="1">Single-pass membrane protein</topology>
    </subcellularLocation>
</comment>
<feature type="disulfide bond" evidence="9">
    <location>
        <begin position="72"/>
        <end position="87"/>
    </location>
</feature>
<evidence type="ECO:0000256" key="7">
    <source>
        <dbReference type="ARBA" id="ARBA00023170"/>
    </source>
</evidence>
<dbReference type="InterPro" id="IPR036055">
    <property type="entry name" value="LDL_receptor-like_sf"/>
</dbReference>
<name>A0A1V9X594_9ACAR</name>
<keyword evidence="5" id="KW-0472">Membrane</keyword>
<dbReference type="PANTHER" id="PTHR22722">
    <property type="entry name" value="LOW-DENSITY LIPOPROTEIN RECEPTOR-RELATED PROTEIN 2-RELATED"/>
    <property type="match status" value="1"/>
</dbReference>
<dbReference type="PROSITE" id="PS50068">
    <property type="entry name" value="LDLRA_2"/>
    <property type="match status" value="2"/>
</dbReference>
<reference evidence="10 11" key="1">
    <citation type="journal article" date="2017" name="Gigascience">
        <title>Draft genome of the honey bee ectoparasitic mite, Tropilaelaps mercedesae, is shaped by the parasitic life history.</title>
        <authorList>
            <person name="Dong X."/>
            <person name="Armstrong S.D."/>
            <person name="Xia D."/>
            <person name="Makepeace B.L."/>
            <person name="Darby A.C."/>
            <person name="Kadowaki T."/>
        </authorList>
    </citation>
    <scope>NUCLEOTIDE SEQUENCE [LARGE SCALE GENOMIC DNA]</scope>
    <source>
        <strain evidence="10">Wuxi-XJTLU</strain>
    </source>
</reference>
<keyword evidence="2" id="KW-0812">Transmembrane</keyword>
<feature type="disulfide bond" evidence="9">
    <location>
        <begin position="35"/>
        <end position="50"/>
    </location>
</feature>
<evidence type="ECO:0000313" key="10">
    <source>
        <dbReference type="EMBL" id="OQR68568.1"/>
    </source>
</evidence>
<keyword evidence="8" id="KW-0325">Glycoprotein</keyword>
<evidence type="ECO:0000256" key="2">
    <source>
        <dbReference type="ARBA" id="ARBA00022692"/>
    </source>
</evidence>
<dbReference type="InterPro" id="IPR023415">
    <property type="entry name" value="LDLR_class-A_CS"/>
</dbReference>
<keyword evidence="10" id="KW-0449">Lipoprotein</keyword>
<dbReference type="AlphaFoldDB" id="A0A1V9X594"/>
<dbReference type="CDD" id="cd00112">
    <property type="entry name" value="LDLa"/>
    <property type="match status" value="1"/>
</dbReference>
<dbReference type="EMBL" id="MNPL01024343">
    <property type="protein sequence ID" value="OQR68568.1"/>
    <property type="molecule type" value="Genomic_DNA"/>
</dbReference>
<evidence type="ECO:0000256" key="1">
    <source>
        <dbReference type="ARBA" id="ARBA00004167"/>
    </source>
</evidence>
<gene>
    <name evidence="10" type="ORF">BIW11_12829</name>
</gene>
<keyword evidence="11" id="KW-1185">Reference proteome</keyword>
<keyword evidence="7 10" id="KW-0675">Receptor</keyword>
<dbReference type="SUPFAM" id="SSF57424">
    <property type="entry name" value="LDL receptor-like module"/>
    <property type="match status" value="2"/>
</dbReference>
<comment type="caution">
    <text evidence="9">Lacks conserved residue(s) required for the propagation of feature annotation.</text>
</comment>
<dbReference type="InParanoid" id="A0A1V9X594"/>